<comment type="similarity">
    <text evidence="2">Belongs to the pantothenate synthetase family.</text>
</comment>
<evidence type="ECO:0000256" key="1">
    <source>
        <dbReference type="ARBA" id="ARBA00004990"/>
    </source>
</evidence>
<dbReference type="CDD" id="cd00560">
    <property type="entry name" value="PanC"/>
    <property type="match status" value="1"/>
</dbReference>
<comment type="catalytic activity">
    <reaction evidence="11">
        <text>(R)-pantoate + beta-alanine + ATP = (R)-pantothenate + AMP + diphosphate + H(+)</text>
        <dbReference type="Rhea" id="RHEA:10912"/>
        <dbReference type="ChEBI" id="CHEBI:15378"/>
        <dbReference type="ChEBI" id="CHEBI:15980"/>
        <dbReference type="ChEBI" id="CHEBI:29032"/>
        <dbReference type="ChEBI" id="CHEBI:30616"/>
        <dbReference type="ChEBI" id="CHEBI:33019"/>
        <dbReference type="ChEBI" id="CHEBI:57966"/>
        <dbReference type="ChEBI" id="CHEBI:456215"/>
        <dbReference type="EC" id="6.3.2.1"/>
    </reaction>
</comment>
<protein>
    <recommendedName>
        <fullName evidence="4">Pantoate--beta-alanine ligase</fullName>
        <ecNumber evidence="3">6.3.2.1</ecNumber>
    </recommendedName>
    <alternativeName>
        <fullName evidence="10">Pantoate-activating enzyme</fullName>
    </alternativeName>
    <alternativeName>
        <fullName evidence="9">Pantothenate synthetase</fullName>
    </alternativeName>
</protein>
<dbReference type="NCBIfam" id="TIGR00018">
    <property type="entry name" value="panC"/>
    <property type="match status" value="1"/>
</dbReference>
<dbReference type="GO" id="GO:0005524">
    <property type="term" value="F:ATP binding"/>
    <property type="evidence" value="ECO:0007669"/>
    <property type="project" value="UniProtKB-KW"/>
</dbReference>
<comment type="caution">
    <text evidence="12">The sequence shown here is derived from an EMBL/GenBank/DDBJ whole genome shotgun (WGS) entry which is preliminary data.</text>
</comment>
<dbReference type="EC" id="6.3.2.1" evidence="3"/>
<keyword evidence="13" id="KW-1185">Reference proteome</keyword>
<dbReference type="InterPro" id="IPR014729">
    <property type="entry name" value="Rossmann-like_a/b/a_fold"/>
</dbReference>
<dbReference type="FunFam" id="3.40.50.620:FF:000013">
    <property type="entry name" value="Pantothenate synthetase"/>
    <property type="match status" value="1"/>
</dbReference>
<dbReference type="GO" id="GO:0015940">
    <property type="term" value="P:pantothenate biosynthetic process"/>
    <property type="evidence" value="ECO:0007669"/>
    <property type="project" value="UniProtKB-KW"/>
</dbReference>
<proteinExistence type="inferred from homology"/>
<reference evidence="12" key="1">
    <citation type="submission" date="2023-03" db="EMBL/GenBank/DDBJ databases">
        <title>Massive genome expansion in bonnet fungi (Mycena s.s.) driven by repeated elements and novel gene families across ecological guilds.</title>
        <authorList>
            <consortium name="Lawrence Berkeley National Laboratory"/>
            <person name="Harder C.B."/>
            <person name="Miyauchi S."/>
            <person name="Viragh M."/>
            <person name="Kuo A."/>
            <person name="Thoen E."/>
            <person name="Andreopoulos B."/>
            <person name="Lu D."/>
            <person name="Skrede I."/>
            <person name="Drula E."/>
            <person name="Henrissat B."/>
            <person name="Morin E."/>
            <person name="Kohler A."/>
            <person name="Barry K."/>
            <person name="LaButti K."/>
            <person name="Morin E."/>
            <person name="Salamov A."/>
            <person name="Lipzen A."/>
            <person name="Mereny Z."/>
            <person name="Hegedus B."/>
            <person name="Baldrian P."/>
            <person name="Stursova M."/>
            <person name="Weitz H."/>
            <person name="Taylor A."/>
            <person name="Grigoriev I.V."/>
            <person name="Nagy L.G."/>
            <person name="Martin F."/>
            <person name="Kauserud H."/>
        </authorList>
    </citation>
    <scope>NUCLEOTIDE SEQUENCE</scope>
    <source>
        <strain evidence="12">9144</strain>
    </source>
</reference>
<dbReference type="Proteomes" id="UP001219525">
    <property type="component" value="Unassembled WGS sequence"/>
</dbReference>
<keyword evidence="8" id="KW-0067">ATP-binding</keyword>
<evidence type="ECO:0000256" key="9">
    <source>
        <dbReference type="ARBA" id="ARBA00029902"/>
    </source>
</evidence>
<evidence type="ECO:0000256" key="2">
    <source>
        <dbReference type="ARBA" id="ARBA00009256"/>
    </source>
</evidence>
<accession>A0AAD7E2Q0</accession>
<evidence type="ECO:0000256" key="6">
    <source>
        <dbReference type="ARBA" id="ARBA00022655"/>
    </source>
</evidence>
<evidence type="ECO:0000256" key="5">
    <source>
        <dbReference type="ARBA" id="ARBA00022598"/>
    </source>
</evidence>
<comment type="pathway">
    <text evidence="1">Cofactor biosynthesis; (R)-pantothenate biosynthesis; (R)-pantothenate from (R)-pantoate and beta-alanine: step 1/1.</text>
</comment>
<dbReference type="PANTHER" id="PTHR21299">
    <property type="entry name" value="CYTIDYLATE KINASE/PANTOATE-BETA-ALANINE LIGASE"/>
    <property type="match status" value="1"/>
</dbReference>
<dbReference type="Gene3D" id="3.40.50.620">
    <property type="entry name" value="HUPs"/>
    <property type="match status" value="1"/>
</dbReference>
<evidence type="ECO:0000313" key="12">
    <source>
        <dbReference type="EMBL" id="KAJ7224140.1"/>
    </source>
</evidence>
<evidence type="ECO:0000256" key="8">
    <source>
        <dbReference type="ARBA" id="ARBA00022840"/>
    </source>
</evidence>
<evidence type="ECO:0000313" key="13">
    <source>
        <dbReference type="Proteomes" id="UP001219525"/>
    </source>
</evidence>
<dbReference type="AlphaFoldDB" id="A0AAD7E2Q0"/>
<dbReference type="InterPro" id="IPR042176">
    <property type="entry name" value="Pantoate_ligase_C"/>
</dbReference>
<organism evidence="12 13">
    <name type="scientific">Mycena pura</name>
    <dbReference type="NCBI Taxonomy" id="153505"/>
    <lineage>
        <taxon>Eukaryota</taxon>
        <taxon>Fungi</taxon>
        <taxon>Dikarya</taxon>
        <taxon>Basidiomycota</taxon>
        <taxon>Agaricomycotina</taxon>
        <taxon>Agaricomycetes</taxon>
        <taxon>Agaricomycetidae</taxon>
        <taxon>Agaricales</taxon>
        <taxon>Marasmiineae</taxon>
        <taxon>Mycenaceae</taxon>
        <taxon>Mycena</taxon>
    </lineage>
</organism>
<keyword evidence="5 12" id="KW-0436">Ligase</keyword>
<evidence type="ECO:0000256" key="10">
    <source>
        <dbReference type="ARBA" id="ARBA00032806"/>
    </source>
</evidence>
<keyword evidence="7" id="KW-0547">Nucleotide-binding</keyword>
<dbReference type="InterPro" id="IPR003721">
    <property type="entry name" value="Pantoate_ligase"/>
</dbReference>
<evidence type="ECO:0000256" key="4">
    <source>
        <dbReference type="ARBA" id="ARBA00015647"/>
    </source>
</evidence>
<name>A0AAD7E2Q0_9AGAR</name>
<sequence length="342" mass="38056">MLNLRPFVRSMSSTLPPSHIPLFTTVAAFREWRQVSRRDGKSVGFVPTMGGLHDGHMSLVRRSLAENDLTVLSIFVNPAQFAPHEDLEKYPRTLPHDLEILEAQSVAVQLQGASGDSKVRKTSAVFLPSVQEMYPSGIDQDRAAQRGTFVDVKGYSDQMEGMSRPGFFRGVATVVTKLFNAIEPTNAYLGQKDIQQCLILRHMCRDLLLSHPDPAHLHIVPTVRDPVDNLALSSRNVYLSVAERKLAPTLFRALKAAEQAWNDRHPKVVCVQHAKNVVDEVASISDSDTEIRLDYIEFNDSESMEPLDDTRSITTETSPVILSGALWLGTTRLIDNIVLGDM</sequence>
<gene>
    <name evidence="12" type="ORF">GGX14DRAFT_648645</name>
</gene>
<dbReference type="GO" id="GO:0004592">
    <property type="term" value="F:pantoate-beta-alanine ligase activity"/>
    <property type="evidence" value="ECO:0007669"/>
    <property type="project" value="UniProtKB-EC"/>
</dbReference>
<keyword evidence="6" id="KW-0566">Pantothenate biosynthesis</keyword>
<dbReference type="SUPFAM" id="SSF52374">
    <property type="entry name" value="Nucleotidylyl transferase"/>
    <property type="match status" value="1"/>
</dbReference>
<evidence type="ECO:0000256" key="11">
    <source>
        <dbReference type="ARBA" id="ARBA00048258"/>
    </source>
</evidence>
<dbReference type="EMBL" id="JARJCW010000005">
    <property type="protein sequence ID" value="KAJ7224140.1"/>
    <property type="molecule type" value="Genomic_DNA"/>
</dbReference>
<dbReference type="PANTHER" id="PTHR21299:SF1">
    <property type="entry name" value="PANTOATE--BETA-ALANINE LIGASE"/>
    <property type="match status" value="1"/>
</dbReference>
<dbReference type="HAMAP" id="MF_00158">
    <property type="entry name" value="PanC"/>
    <property type="match status" value="1"/>
</dbReference>
<dbReference type="Pfam" id="PF02569">
    <property type="entry name" value="Pantoate_ligase"/>
    <property type="match status" value="1"/>
</dbReference>
<evidence type="ECO:0000256" key="3">
    <source>
        <dbReference type="ARBA" id="ARBA00012219"/>
    </source>
</evidence>
<dbReference type="Gene3D" id="3.30.1300.10">
    <property type="entry name" value="Pantoate-beta-alanine ligase, C-terminal domain"/>
    <property type="match status" value="1"/>
</dbReference>
<evidence type="ECO:0000256" key="7">
    <source>
        <dbReference type="ARBA" id="ARBA00022741"/>
    </source>
</evidence>